<organism evidence="2 3">
    <name type="scientific">Amblyomma americanum</name>
    <name type="common">Lone star tick</name>
    <dbReference type="NCBI Taxonomy" id="6943"/>
    <lineage>
        <taxon>Eukaryota</taxon>
        <taxon>Metazoa</taxon>
        <taxon>Ecdysozoa</taxon>
        <taxon>Arthropoda</taxon>
        <taxon>Chelicerata</taxon>
        <taxon>Arachnida</taxon>
        <taxon>Acari</taxon>
        <taxon>Parasitiformes</taxon>
        <taxon>Ixodida</taxon>
        <taxon>Ixodoidea</taxon>
        <taxon>Ixodidae</taxon>
        <taxon>Amblyomminae</taxon>
        <taxon>Amblyomma</taxon>
    </lineage>
</organism>
<evidence type="ECO:0000313" key="3">
    <source>
        <dbReference type="Proteomes" id="UP001321473"/>
    </source>
</evidence>
<reference evidence="2 3" key="1">
    <citation type="journal article" date="2023" name="Arcadia Sci">
        <title>De novo assembly of a long-read Amblyomma americanum tick genome.</title>
        <authorList>
            <person name="Chou S."/>
            <person name="Poskanzer K.E."/>
            <person name="Rollins M."/>
            <person name="Thuy-Boun P.S."/>
        </authorList>
    </citation>
    <scope>NUCLEOTIDE SEQUENCE [LARGE SCALE GENOMIC DNA]</scope>
    <source>
        <strain evidence="2">F_SG_1</strain>
        <tissue evidence="2">Salivary glands</tissue>
    </source>
</reference>
<proteinExistence type="predicted"/>
<feature type="compositionally biased region" description="Low complexity" evidence="1">
    <location>
        <begin position="162"/>
        <end position="173"/>
    </location>
</feature>
<gene>
    <name evidence="2" type="ORF">V5799_013127</name>
</gene>
<feature type="region of interest" description="Disordered" evidence="1">
    <location>
        <begin position="1"/>
        <end position="64"/>
    </location>
</feature>
<sequence>MSEATETEDNRNAKLPGATSASRQSPAASRSSTWLPFNREHADEGNSPLASEESAFSRTRNASHTNAFVRKKPKLVAKSSGECSSFSDIEDIDANSDKWKTFGRPYSYEQLFFLDAIAKRSSECSDNDDKSVCGSIVQRASNPRTGIALHDEALVSIPPGESRCSGSRSSASRADTDARSSLGTLSEKIAVLRRMQVPLTEAVEETPAAHEHWSASEQWPFGATADVFSNESISEGASQFEEQDLKEKIASWDPSQEDGYCLSMADGMFEIAGHEEASDPTQECTFPSSQHASDIDKSSTVLAGKLCTPRSDSSSRNNATDKNPYENLQWLTEDYDNLPLESPLHKDHMFKRNEHFYPLDTPGVIAVIDSAAEAFLPEPVSSRKAPASQPRSVVAQAAAYSGDETPLSTAASRAAPTRTEKNNEPAFFEISRELSHDVDQPDSKHREEIPVASSVVLTAANDKEESGNNDLARVDSSSCKYSGGPHDQVEAQINANDATSAPGVVSAGVRGAEVTRDLCADSNGETTKPARSVSSRKENNLARLVESLRFVDDVPGASWDIAPLTSTKGSALTAREFDSDDITVTENGDISICIRMSTRRKSAMLWPFGAASLSRPPSPPQ</sequence>
<dbReference type="AlphaFoldDB" id="A0AAQ4E6Q9"/>
<feature type="compositionally biased region" description="Low complexity" evidence="1">
    <location>
        <begin position="18"/>
        <end position="33"/>
    </location>
</feature>
<feature type="region of interest" description="Disordered" evidence="1">
    <location>
        <begin position="398"/>
        <end position="425"/>
    </location>
</feature>
<keyword evidence="3" id="KW-1185">Reference proteome</keyword>
<feature type="region of interest" description="Disordered" evidence="1">
    <location>
        <begin position="158"/>
        <end position="179"/>
    </location>
</feature>
<dbReference type="Proteomes" id="UP001321473">
    <property type="component" value="Unassembled WGS sequence"/>
</dbReference>
<evidence type="ECO:0000256" key="1">
    <source>
        <dbReference type="SAM" id="MobiDB-lite"/>
    </source>
</evidence>
<name>A0AAQ4E6Q9_AMBAM</name>
<dbReference type="EMBL" id="JARKHS020021189">
    <property type="protein sequence ID" value="KAK8770407.1"/>
    <property type="molecule type" value="Genomic_DNA"/>
</dbReference>
<evidence type="ECO:0000313" key="2">
    <source>
        <dbReference type="EMBL" id="KAK8770407.1"/>
    </source>
</evidence>
<accession>A0AAQ4E6Q9</accession>
<feature type="compositionally biased region" description="Polar residues" evidence="1">
    <location>
        <begin position="54"/>
        <end position="64"/>
    </location>
</feature>
<comment type="caution">
    <text evidence="2">The sequence shown here is derived from an EMBL/GenBank/DDBJ whole genome shotgun (WGS) entry which is preliminary data.</text>
</comment>
<feature type="compositionally biased region" description="Low complexity" evidence="1">
    <location>
        <begin position="405"/>
        <end position="417"/>
    </location>
</feature>
<protein>
    <submittedName>
        <fullName evidence="2">Uncharacterized protein</fullName>
    </submittedName>
</protein>
<feature type="region of interest" description="Disordered" evidence="1">
    <location>
        <begin position="459"/>
        <end position="483"/>
    </location>
</feature>